<evidence type="ECO:0000313" key="2">
    <source>
        <dbReference type="EMBL" id="KFD67478.1"/>
    </source>
</evidence>
<evidence type="ECO:0000313" key="3">
    <source>
        <dbReference type="Proteomes" id="UP000030764"/>
    </source>
</evidence>
<dbReference type="EMBL" id="KL363184">
    <property type="protein sequence ID" value="KFD58311.1"/>
    <property type="molecule type" value="Genomic_DNA"/>
</dbReference>
<proteinExistence type="predicted"/>
<dbReference type="Proteomes" id="UP000030764">
    <property type="component" value="Unassembled WGS sequence"/>
</dbReference>
<name>A0A085MM65_9BILA</name>
<keyword evidence="3" id="KW-1185">Reference proteome</keyword>
<dbReference type="AlphaFoldDB" id="A0A085MM65"/>
<protein>
    <submittedName>
        <fullName evidence="1">Uncharacterized protein</fullName>
    </submittedName>
</protein>
<feature type="non-terminal residue" evidence="1">
    <location>
        <position position="1"/>
    </location>
</feature>
<dbReference type="Proteomes" id="UP000030758">
    <property type="component" value="Unassembled WGS sequence"/>
</dbReference>
<feature type="non-terminal residue" evidence="1">
    <location>
        <position position="77"/>
    </location>
</feature>
<gene>
    <name evidence="1" type="ORF">M513_00537</name>
    <name evidence="2" type="ORF">M514_00537</name>
</gene>
<accession>A0A085MM65</accession>
<reference evidence="1 3" key="1">
    <citation type="journal article" date="2014" name="Nat. Genet.">
        <title>Genome and transcriptome of the porcine whipworm Trichuris suis.</title>
        <authorList>
            <person name="Jex A.R."/>
            <person name="Nejsum P."/>
            <person name="Schwarz E.M."/>
            <person name="Hu L."/>
            <person name="Young N.D."/>
            <person name="Hall R.S."/>
            <person name="Korhonen P.K."/>
            <person name="Liao S."/>
            <person name="Thamsborg S."/>
            <person name="Xia J."/>
            <person name="Xu P."/>
            <person name="Wang S."/>
            <person name="Scheerlinck J.P."/>
            <person name="Hofmann A."/>
            <person name="Sternberg P.W."/>
            <person name="Wang J."/>
            <person name="Gasser R.B."/>
        </authorList>
    </citation>
    <scope>NUCLEOTIDE SEQUENCE [LARGE SCALE GENOMIC DNA]</scope>
    <source>
        <strain evidence="2">DCEP-RM93F</strain>
        <strain evidence="1">DCEP-RM93M</strain>
    </source>
</reference>
<dbReference type="EMBL" id="KL367514">
    <property type="protein sequence ID" value="KFD67478.1"/>
    <property type="molecule type" value="Genomic_DNA"/>
</dbReference>
<organism evidence="1 3">
    <name type="scientific">Trichuris suis</name>
    <name type="common">pig whipworm</name>
    <dbReference type="NCBI Taxonomy" id="68888"/>
    <lineage>
        <taxon>Eukaryota</taxon>
        <taxon>Metazoa</taxon>
        <taxon>Ecdysozoa</taxon>
        <taxon>Nematoda</taxon>
        <taxon>Enoplea</taxon>
        <taxon>Dorylaimia</taxon>
        <taxon>Trichinellida</taxon>
        <taxon>Trichuridae</taxon>
        <taxon>Trichuris</taxon>
    </lineage>
</organism>
<evidence type="ECO:0000313" key="1">
    <source>
        <dbReference type="EMBL" id="KFD58311.1"/>
    </source>
</evidence>
<sequence length="77" mass="8440">WKEARRSSQGSSCSFVSASFQVTKTLKLITSRISPTSQNEIILRLLTVAERLVPPYSTWVSSSCTQLPGPPRSSSPN</sequence>